<keyword evidence="1" id="KW-0812">Transmembrane</keyword>
<feature type="transmembrane region" description="Helical" evidence="1">
    <location>
        <begin position="32"/>
        <end position="57"/>
    </location>
</feature>
<evidence type="ECO:0000313" key="3">
    <source>
        <dbReference type="Proteomes" id="UP001432322"/>
    </source>
</evidence>
<reference evidence="2" key="1">
    <citation type="submission" date="2023-10" db="EMBL/GenBank/DDBJ databases">
        <title>Genome assembly of Pristionchus species.</title>
        <authorList>
            <person name="Yoshida K."/>
            <person name="Sommer R.J."/>
        </authorList>
    </citation>
    <scope>NUCLEOTIDE SEQUENCE</scope>
    <source>
        <strain evidence="2">RS5133</strain>
    </source>
</reference>
<keyword evidence="1" id="KW-0472">Membrane</keyword>
<sequence length="72" mass="7812">MDAILDSYRTNEAARILQSVDPSKTPLDSPPLGVLLIIIVVSFVLLASGFIIIAVILDPSTSMIDQDLQEEE</sequence>
<feature type="non-terminal residue" evidence="2">
    <location>
        <position position="72"/>
    </location>
</feature>
<proteinExistence type="predicted"/>
<dbReference type="AlphaFoldDB" id="A0AAV5V7B0"/>
<protein>
    <submittedName>
        <fullName evidence="2">Uncharacterized protein</fullName>
    </submittedName>
</protein>
<dbReference type="EMBL" id="BTSY01000002">
    <property type="protein sequence ID" value="GMT15063.1"/>
    <property type="molecule type" value="Genomic_DNA"/>
</dbReference>
<gene>
    <name evidence="2" type="ORF">PFISCL1PPCAC_6360</name>
</gene>
<evidence type="ECO:0000256" key="1">
    <source>
        <dbReference type="SAM" id="Phobius"/>
    </source>
</evidence>
<dbReference type="Proteomes" id="UP001432322">
    <property type="component" value="Unassembled WGS sequence"/>
</dbReference>
<keyword evidence="3" id="KW-1185">Reference proteome</keyword>
<accession>A0AAV5V7B0</accession>
<evidence type="ECO:0000313" key="2">
    <source>
        <dbReference type="EMBL" id="GMT15063.1"/>
    </source>
</evidence>
<comment type="caution">
    <text evidence="2">The sequence shown here is derived from an EMBL/GenBank/DDBJ whole genome shotgun (WGS) entry which is preliminary data.</text>
</comment>
<keyword evidence="1" id="KW-1133">Transmembrane helix</keyword>
<name>A0AAV5V7B0_9BILA</name>
<organism evidence="2 3">
    <name type="scientific">Pristionchus fissidentatus</name>
    <dbReference type="NCBI Taxonomy" id="1538716"/>
    <lineage>
        <taxon>Eukaryota</taxon>
        <taxon>Metazoa</taxon>
        <taxon>Ecdysozoa</taxon>
        <taxon>Nematoda</taxon>
        <taxon>Chromadorea</taxon>
        <taxon>Rhabditida</taxon>
        <taxon>Rhabditina</taxon>
        <taxon>Diplogasteromorpha</taxon>
        <taxon>Diplogasteroidea</taxon>
        <taxon>Neodiplogasteridae</taxon>
        <taxon>Pristionchus</taxon>
    </lineage>
</organism>